<gene>
    <name evidence="2" type="ORF">HMPREF2531_00127</name>
</gene>
<dbReference type="EMBL" id="LTDF01000013">
    <property type="protein sequence ID" value="KXT55428.1"/>
    <property type="molecule type" value="Genomic_DNA"/>
</dbReference>
<accession>A0A139LVF7</accession>
<evidence type="ECO:0000313" key="3">
    <source>
        <dbReference type="Proteomes" id="UP000070319"/>
    </source>
</evidence>
<name>A0A139LVF7_9BACE</name>
<reference evidence="2 3" key="1">
    <citation type="submission" date="2016-02" db="EMBL/GenBank/DDBJ databases">
        <authorList>
            <person name="Wen L."/>
            <person name="He K."/>
            <person name="Yang H."/>
        </authorList>
    </citation>
    <scope>NUCLEOTIDE SEQUENCE [LARGE SCALE GENOMIC DNA]</scope>
    <source>
        <strain evidence="2 3">KLE1704</strain>
    </source>
</reference>
<dbReference type="InterPro" id="IPR036165">
    <property type="entry name" value="YefM-like_sf"/>
</dbReference>
<evidence type="ECO:0000256" key="1">
    <source>
        <dbReference type="ARBA" id="ARBA00009981"/>
    </source>
</evidence>
<dbReference type="PATRIC" id="fig|329854.7.peg.130"/>
<proteinExistence type="inferred from homology"/>
<dbReference type="Proteomes" id="UP000070319">
    <property type="component" value="Unassembled WGS sequence"/>
</dbReference>
<comment type="similarity">
    <text evidence="1">Belongs to the phD/YefM antitoxin family.</text>
</comment>
<protein>
    <submittedName>
        <fullName evidence="2">Toxin-antitoxin system, antitoxin component, PHD family</fullName>
    </submittedName>
</protein>
<dbReference type="AlphaFoldDB" id="A0A139LVF7"/>
<dbReference type="RefSeq" id="WP_008671564.1">
    <property type="nucleotide sequence ID" value="NZ_JBDMMW010000060.1"/>
</dbReference>
<sequence>MQIITTREFRANQKKYFELAEKETIFVSRRNAAPIVVYAATEEDFPSREELEAIQRGIEDIKQGRTFKMRKDESLDDFLNRIEDECNV</sequence>
<dbReference type="SUPFAM" id="SSF143120">
    <property type="entry name" value="YefM-like"/>
    <property type="match status" value="1"/>
</dbReference>
<organism evidence="2">
    <name type="scientific">Bacteroides intestinalis</name>
    <dbReference type="NCBI Taxonomy" id="329854"/>
    <lineage>
        <taxon>Bacteria</taxon>
        <taxon>Pseudomonadati</taxon>
        <taxon>Bacteroidota</taxon>
        <taxon>Bacteroidia</taxon>
        <taxon>Bacteroidales</taxon>
        <taxon>Bacteroidaceae</taxon>
        <taxon>Bacteroides</taxon>
    </lineage>
</organism>
<evidence type="ECO:0000313" key="2">
    <source>
        <dbReference type="EMBL" id="KXT55428.1"/>
    </source>
</evidence>
<comment type="caution">
    <text evidence="2">The sequence shown here is derived from an EMBL/GenBank/DDBJ whole genome shotgun (WGS) entry which is preliminary data.</text>
</comment>